<dbReference type="InterPro" id="IPR047650">
    <property type="entry name" value="Transpos_IS110"/>
</dbReference>
<evidence type="ECO:0000259" key="1">
    <source>
        <dbReference type="Pfam" id="PF01548"/>
    </source>
</evidence>
<dbReference type="EMBL" id="JBGUBD010000006">
    <property type="protein sequence ID" value="MFA9478933.1"/>
    <property type="molecule type" value="Genomic_DNA"/>
</dbReference>
<organism evidence="3 4">
    <name type="scientific">Natronomicrosphaera hydrolytica</name>
    <dbReference type="NCBI Taxonomy" id="3242702"/>
    <lineage>
        <taxon>Bacteria</taxon>
        <taxon>Pseudomonadati</taxon>
        <taxon>Planctomycetota</taxon>
        <taxon>Phycisphaerae</taxon>
        <taxon>Phycisphaerales</taxon>
        <taxon>Phycisphaeraceae</taxon>
        <taxon>Natronomicrosphaera</taxon>
    </lineage>
</organism>
<protein>
    <submittedName>
        <fullName evidence="3">IS110 family transposase</fullName>
    </submittedName>
</protein>
<evidence type="ECO:0000313" key="3">
    <source>
        <dbReference type="EMBL" id="MFA9478933.1"/>
    </source>
</evidence>
<comment type="caution">
    <text evidence="3">The sequence shown here is derived from an EMBL/GenBank/DDBJ whole genome shotgun (WGS) entry which is preliminary data.</text>
</comment>
<reference evidence="3 4" key="1">
    <citation type="submission" date="2024-08" db="EMBL/GenBank/DDBJ databases">
        <title>Whole-genome sequencing of halo(alkali)philic microorganisms from hypersaline lakes.</title>
        <authorList>
            <person name="Sorokin D.Y."/>
            <person name="Merkel A.Y."/>
            <person name="Messina E."/>
            <person name="Yakimov M."/>
        </authorList>
    </citation>
    <scope>NUCLEOTIDE SEQUENCE [LARGE SCALE GENOMIC DNA]</scope>
    <source>
        <strain evidence="3 4">AB-hyl4</strain>
    </source>
</reference>
<dbReference type="InterPro" id="IPR003346">
    <property type="entry name" value="Transposase_20"/>
</dbReference>
<dbReference type="InterPro" id="IPR002525">
    <property type="entry name" value="Transp_IS110-like_N"/>
</dbReference>
<feature type="domain" description="Transposase IS116/IS110/IS902 C-terminal" evidence="2">
    <location>
        <begin position="210"/>
        <end position="295"/>
    </location>
</feature>
<keyword evidence="4" id="KW-1185">Reference proteome</keyword>
<gene>
    <name evidence="3" type="ORF">ACERK3_11600</name>
</gene>
<dbReference type="PANTHER" id="PTHR33055:SF13">
    <property type="entry name" value="TRANSPOSASE"/>
    <property type="match status" value="1"/>
</dbReference>
<dbReference type="NCBIfam" id="NF033542">
    <property type="entry name" value="transpos_IS110"/>
    <property type="match status" value="1"/>
</dbReference>
<sequence length="337" mass="38545">MWHVGIDLHHQTLVVAAVHDSGEVRPAVHLQTSETQAIRDLFVDLRPFQAVIEATGTYRWLHDLLAPMGTVLLAHPLRLRAMIVRRAKSDRLDAQLLANLLRLDRIPLAYVPPAHYQMLRDLVRYRAHLSRQIAHAKTQLRQLLARQNIQPPYRSPFGPRGLYWFSRQDLGCVGNSMRDHLIERIELVQRQLAAVDGQMTAVSEQFPQIEALTDLRGIGLFTALLVVAEFGEVERFRTARQAAAYTGLTTRVYQSGDTRRTGHISKQGSPWLRWALVEAAMKLVTKDAKLASFYHRIRKRSSSKIARVAAARKLAEICWKRLRRWHRLHDRPVIAAA</sequence>
<evidence type="ECO:0000259" key="2">
    <source>
        <dbReference type="Pfam" id="PF02371"/>
    </source>
</evidence>
<dbReference type="Pfam" id="PF01548">
    <property type="entry name" value="DEDD_Tnp_IS110"/>
    <property type="match status" value="1"/>
</dbReference>
<dbReference type="Pfam" id="PF02371">
    <property type="entry name" value="Transposase_20"/>
    <property type="match status" value="1"/>
</dbReference>
<dbReference type="RefSeq" id="WP_425345852.1">
    <property type="nucleotide sequence ID" value="NZ_JBGUBD010000006.1"/>
</dbReference>
<name>A0ABV4U5Q6_9BACT</name>
<dbReference type="PANTHER" id="PTHR33055">
    <property type="entry name" value="TRANSPOSASE FOR INSERTION SEQUENCE ELEMENT IS1111A"/>
    <property type="match status" value="1"/>
</dbReference>
<accession>A0ABV4U5Q6</accession>
<evidence type="ECO:0000313" key="4">
    <source>
        <dbReference type="Proteomes" id="UP001575105"/>
    </source>
</evidence>
<proteinExistence type="predicted"/>
<dbReference type="Proteomes" id="UP001575105">
    <property type="component" value="Unassembled WGS sequence"/>
</dbReference>
<feature type="domain" description="Transposase IS110-like N-terminal" evidence="1">
    <location>
        <begin position="4"/>
        <end position="145"/>
    </location>
</feature>